<dbReference type="Proteomes" id="UP001057402">
    <property type="component" value="Chromosome 7"/>
</dbReference>
<organism evidence="1 2">
    <name type="scientific">Melastoma candidum</name>
    <dbReference type="NCBI Taxonomy" id="119954"/>
    <lineage>
        <taxon>Eukaryota</taxon>
        <taxon>Viridiplantae</taxon>
        <taxon>Streptophyta</taxon>
        <taxon>Embryophyta</taxon>
        <taxon>Tracheophyta</taxon>
        <taxon>Spermatophyta</taxon>
        <taxon>Magnoliopsida</taxon>
        <taxon>eudicotyledons</taxon>
        <taxon>Gunneridae</taxon>
        <taxon>Pentapetalae</taxon>
        <taxon>rosids</taxon>
        <taxon>malvids</taxon>
        <taxon>Myrtales</taxon>
        <taxon>Melastomataceae</taxon>
        <taxon>Melastomatoideae</taxon>
        <taxon>Melastomateae</taxon>
        <taxon>Melastoma</taxon>
    </lineage>
</organism>
<evidence type="ECO:0000313" key="2">
    <source>
        <dbReference type="Proteomes" id="UP001057402"/>
    </source>
</evidence>
<sequence length="199" mass="20995">MATMNSTGAVLVFTLFLASTGMSSAQQPSRTTNEFLRSSCSGTAYPSLCYSSLSSHASIIQTSPKLLASAALGVTLDSARSVSAMMTTLSQGKGMTPRESGAMKDCVDQLADAVDHIKRSIDEMSHVTGSNFALTMNDVQTWVSAALTDETTCSDGFSGQPLNGWDVKMQVRDRIVTIAHLTSNALSLVNRYASGGIHA</sequence>
<protein>
    <submittedName>
        <fullName evidence="1">Uncharacterized protein</fullName>
    </submittedName>
</protein>
<proteinExistence type="predicted"/>
<reference evidence="2" key="1">
    <citation type="journal article" date="2023" name="Front. Plant Sci.">
        <title>Chromosomal-level genome assembly of Melastoma candidum provides insights into trichome evolution.</title>
        <authorList>
            <person name="Zhong Y."/>
            <person name="Wu W."/>
            <person name="Sun C."/>
            <person name="Zou P."/>
            <person name="Liu Y."/>
            <person name="Dai S."/>
            <person name="Zhou R."/>
        </authorList>
    </citation>
    <scope>NUCLEOTIDE SEQUENCE [LARGE SCALE GENOMIC DNA]</scope>
</reference>
<keyword evidence="2" id="KW-1185">Reference proteome</keyword>
<name>A0ACB9NXC8_9MYRT</name>
<dbReference type="EMBL" id="CM042886">
    <property type="protein sequence ID" value="KAI4340833.1"/>
    <property type="molecule type" value="Genomic_DNA"/>
</dbReference>
<gene>
    <name evidence="1" type="ORF">MLD38_025634</name>
</gene>
<evidence type="ECO:0000313" key="1">
    <source>
        <dbReference type="EMBL" id="KAI4340833.1"/>
    </source>
</evidence>
<accession>A0ACB9NXC8</accession>
<comment type="caution">
    <text evidence="1">The sequence shown here is derived from an EMBL/GenBank/DDBJ whole genome shotgun (WGS) entry which is preliminary data.</text>
</comment>